<dbReference type="EMBL" id="LAZR01047831">
    <property type="protein sequence ID" value="KKK93303.1"/>
    <property type="molecule type" value="Genomic_DNA"/>
</dbReference>
<evidence type="ECO:0000313" key="1">
    <source>
        <dbReference type="EMBL" id="KKK93303.1"/>
    </source>
</evidence>
<proteinExistence type="predicted"/>
<name>A0A0F8ZHP1_9ZZZZ</name>
<accession>A0A0F8ZHP1</accession>
<dbReference type="AlphaFoldDB" id="A0A0F8ZHP1"/>
<reference evidence="1" key="1">
    <citation type="journal article" date="2015" name="Nature">
        <title>Complex archaea that bridge the gap between prokaryotes and eukaryotes.</title>
        <authorList>
            <person name="Spang A."/>
            <person name="Saw J.H."/>
            <person name="Jorgensen S.L."/>
            <person name="Zaremba-Niedzwiedzka K."/>
            <person name="Martijn J."/>
            <person name="Lind A.E."/>
            <person name="van Eijk R."/>
            <person name="Schleper C."/>
            <person name="Guy L."/>
            <person name="Ettema T.J."/>
        </authorList>
    </citation>
    <scope>NUCLEOTIDE SEQUENCE</scope>
</reference>
<feature type="non-terminal residue" evidence="1">
    <location>
        <position position="1"/>
    </location>
</feature>
<comment type="caution">
    <text evidence="1">The sequence shown here is derived from an EMBL/GenBank/DDBJ whole genome shotgun (WGS) entry which is preliminary data.</text>
</comment>
<organism evidence="1">
    <name type="scientific">marine sediment metagenome</name>
    <dbReference type="NCBI Taxonomy" id="412755"/>
    <lineage>
        <taxon>unclassified sequences</taxon>
        <taxon>metagenomes</taxon>
        <taxon>ecological metagenomes</taxon>
    </lineage>
</organism>
<gene>
    <name evidence="1" type="ORF">LCGC14_2694250</name>
</gene>
<sequence length="194" mass="22871">DGNIIDEDQNNPYISKCSNWCTISRDKDIVLMRILIPEIELFEPKGHKINGYAQWNVNLSKDEKTPCCEFYNKKYCPPCPEHYYDCDLVKIGNQIKIDKWKPNLTFEEFEKKVKLFKKKFDSDDITSMFMKAGQAIFDKGDWSIKDIYDIMKGVIELINPEKDNLSEKEIFNTLNDKFIIFINDCIDEILNEEI</sequence>
<protein>
    <submittedName>
        <fullName evidence="1">Uncharacterized protein</fullName>
    </submittedName>
</protein>